<feature type="transmembrane region" description="Helical" evidence="14">
    <location>
        <begin position="438"/>
        <end position="461"/>
    </location>
</feature>
<comment type="similarity">
    <text evidence="3 13">Belongs to the membrane-bound acyltransferase family.</text>
</comment>
<comment type="pathway">
    <text evidence="2">Glycan biosynthesis; alginate biosynthesis.</text>
</comment>
<feature type="transmembrane region" description="Helical" evidence="14">
    <location>
        <begin position="190"/>
        <end position="209"/>
    </location>
</feature>
<gene>
    <name evidence="15" type="ORF">RF679_18460</name>
</gene>
<evidence type="ECO:0000256" key="10">
    <source>
        <dbReference type="ARBA" id="ARBA00023136"/>
    </source>
</evidence>
<organism evidence="15 16">
    <name type="scientific">Undibacterium cyanobacteriorum</name>
    <dbReference type="NCBI Taxonomy" id="3073561"/>
    <lineage>
        <taxon>Bacteria</taxon>
        <taxon>Pseudomonadati</taxon>
        <taxon>Pseudomonadota</taxon>
        <taxon>Betaproteobacteria</taxon>
        <taxon>Burkholderiales</taxon>
        <taxon>Oxalobacteraceae</taxon>
        <taxon>Undibacterium</taxon>
    </lineage>
</organism>
<evidence type="ECO:0000256" key="9">
    <source>
        <dbReference type="ARBA" id="ARBA00022989"/>
    </source>
</evidence>
<dbReference type="InterPro" id="IPR051085">
    <property type="entry name" value="MB_O-acyltransferase"/>
</dbReference>
<evidence type="ECO:0000256" key="1">
    <source>
        <dbReference type="ARBA" id="ARBA00004651"/>
    </source>
</evidence>
<reference evidence="15" key="1">
    <citation type="submission" date="2023-09" db="EMBL/GenBank/DDBJ databases">
        <title>Undibacterium sp. 20NA77.5 isolated from freshwater.</title>
        <authorList>
            <person name="Le V."/>
            <person name="Ko S.-R."/>
            <person name="Ahn C.-Y."/>
            <person name="Oh H.-M."/>
        </authorList>
    </citation>
    <scope>NUCLEOTIDE SEQUENCE</scope>
    <source>
        <strain evidence="15">20NA77.5</strain>
    </source>
</reference>
<keyword evidence="11 13" id="KW-0012">Acyltransferase</keyword>
<evidence type="ECO:0000256" key="3">
    <source>
        <dbReference type="ARBA" id="ARBA00010323"/>
    </source>
</evidence>
<dbReference type="Proteomes" id="UP001181355">
    <property type="component" value="Chromosome"/>
</dbReference>
<keyword evidence="7 14" id="KW-0812">Transmembrane</keyword>
<evidence type="ECO:0000256" key="12">
    <source>
        <dbReference type="ARBA" id="ARBA00031030"/>
    </source>
</evidence>
<feature type="transmembrane region" description="Helical" evidence="14">
    <location>
        <begin position="396"/>
        <end position="417"/>
    </location>
</feature>
<feature type="transmembrane region" description="Helical" evidence="14">
    <location>
        <begin position="305"/>
        <end position="323"/>
    </location>
</feature>
<keyword evidence="10 13" id="KW-0472">Membrane</keyword>
<evidence type="ECO:0000313" key="15">
    <source>
        <dbReference type="EMBL" id="WMW80599.1"/>
    </source>
</evidence>
<dbReference type="InterPro" id="IPR024194">
    <property type="entry name" value="Ac/AlaTfrase_AlgI/DltB"/>
</dbReference>
<dbReference type="Pfam" id="PF03062">
    <property type="entry name" value="MBOAT"/>
    <property type="match status" value="1"/>
</dbReference>
<keyword evidence="6 13" id="KW-0808">Transferase</keyword>
<dbReference type="PIRSF" id="PIRSF500217">
    <property type="entry name" value="AlgI"/>
    <property type="match status" value="1"/>
</dbReference>
<evidence type="ECO:0000256" key="13">
    <source>
        <dbReference type="PIRNR" id="PIRNR016636"/>
    </source>
</evidence>
<keyword evidence="5 13" id="KW-1003">Cell membrane</keyword>
<comment type="subcellular location">
    <subcellularLocation>
        <location evidence="1">Cell membrane</location>
        <topology evidence="1">Multi-pass membrane protein</topology>
    </subcellularLocation>
</comment>
<proteinExistence type="inferred from homology"/>
<dbReference type="GO" id="GO:0016746">
    <property type="term" value="F:acyltransferase activity"/>
    <property type="evidence" value="ECO:0007669"/>
    <property type="project" value="UniProtKB-KW"/>
</dbReference>
<evidence type="ECO:0000256" key="7">
    <source>
        <dbReference type="ARBA" id="ARBA00022692"/>
    </source>
</evidence>
<keyword evidence="8" id="KW-0016">Alginate biosynthesis</keyword>
<dbReference type="PIRSF" id="PIRSF016636">
    <property type="entry name" value="AlgI_DltB"/>
    <property type="match status" value="1"/>
</dbReference>
<feature type="transmembrane region" description="Helical" evidence="14">
    <location>
        <begin position="48"/>
        <end position="66"/>
    </location>
</feature>
<feature type="transmembrane region" description="Helical" evidence="14">
    <location>
        <begin position="229"/>
        <end position="258"/>
    </location>
</feature>
<keyword evidence="16" id="KW-1185">Reference proteome</keyword>
<evidence type="ECO:0000256" key="5">
    <source>
        <dbReference type="ARBA" id="ARBA00022475"/>
    </source>
</evidence>
<evidence type="ECO:0000256" key="11">
    <source>
        <dbReference type="ARBA" id="ARBA00023315"/>
    </source>
</evidence>
<evidence type="ECO:0000256" key="8">
    <source>
        <dbReference type="ARBA" id="ARBA00022841"/>
    </source>
</evidence>
<dbReference type="RefSeq" id="WP_309482091.1">
    <property type="nucleotide sequence ID" value="NZ_CP133720.1"/>
</dbReference>
<evidence type="ECO:0000256" key="14">
    <source>
        <dbReference type="SAM" id="Phobius"/>
    </source>
</evidence>
<feature type="transmembrane region" description="Helical" evidence="14">
    <location>
        <begin position="75"/>
        <end position="94"/>
    </location>
</feature>
<dbReference type="EMBL" id="CP133720">
    <property type="protein sequence ID" value="WMW80599.1"/>
    <property type="molecule type" value="Genomic_DNA"/>
</dbReference>
<dbReference type="InterPro" id="IPR004299">
    <property type="entry name" value="MBOAT_fam"/>
</dbReference>
<name>A0ABY9RIB4_9BURK</name>
<protein>
    <recommendedName>
        <fullName evidence="4">Probable alginate O-acetylase AlgI</fullName>
    </recommendedName>
    <alternativeName>
        <fullName evidence="12">Alginate biosynthesis protein AlgI</fullName>
    </alternativeName>
</protein>
<evidence type="ECO:0000256" key="6">
    <source>
        <dbReference type="ARBA" id="ARBA00022679"/>
    </source>
</evidence>
<evidence type="ECO:0000256" key="2">
    <source>
        <dbReference type="ARBA" id="ARBA00005182"/>
    </source>
</evidence>
<feature type="transmembrane region" description="Helical" evidence="14">
    <location>
        <begin position="329"/>
        <end position="346"/>
    </location>
</feature>
<dbReference type="InterPro" id="IPR028362">
    <property type="entry name" value="AlgI"/>
</dbReference>
<evidence type="ECO:0000256" key="4">
    <source>
        <dbReference type="ARBA" id="ARBA00016084"/>
    </source>
</evidence>
<keyword evidence="9 14" id="KW-1133">Transmembrane helix</keyword>
<accession>A0ABY9RIB4</accession>
<feature type="transmembrane region" description="Helical" evidence="14">
    <location>
        <begin position="114"/>
        <end position="138"/>
    </location>
</feature>
<feature type="transmembrane region" description="Helical" evidence="14">
    <location>
        <begin position="358"/>
        <end position="376"/>
    </location>
</feature>
<dbReference type="PANTHER" id="PTHR13285">
    <property type="entry name" value="ACYLTRANSFERASE"/>
    <property type="match status" value="1"/>
</dbReference>
<sequence length="463" mass="52902">MSYLSPEFALTFLVFLFLYWGLKPWPQWQKISLLLASYGIYASLDWRFSTILAVYTVCMLGLFKLVQVQAERRRLWCGVGIFASVLNLAVFKYYDFCSDGFLAAAEYFQLAWTIPALEILLPVGISFYTFQAIAYLVAIARREREPANALDSALYLAFFPTLFAGPICRASDLLVQIEEKAPRKLLHMDLIFWLLLSALVKKVWLATWISETWVNPLFANPDAYQAPELLMGAYAFAIQIYFDFSGYSDLVIAMSLLLGYQLKDNFNYPYLAANLREFWRRWHISLSSWIRDYVYIPMGGSRNGWWMTQVTIVSSMVISGIWHGASLKYIIWGALHGLGMVAQNIIEKLLGRQTKGWLSAVITFHFVCFAWIFFRADGWQEALQFICGFVRLDAPMSMDVLGAAALMLLFFVASVQAENWKSRSLCLMERLPILSKPVLLCSLALLIHLLGPSGVPSFLYYSY</sequence>
<evidence type="ECO:0000313" key="16">
    <source>
        <dbReference type="Proteomes" id="UP001181355"/>
    </source>
</evidence>
<dbReference type="PANTHER" id="PTHR13285:SF23">
    <property type="entry name" value="TEICHOIC ACID D-ALANYLTRANSFERASE"/>
    <property type="match status" value="1"/>
</dbReference>